<protein>
    <submittedName>
        <fullName evidence="1">Uncharacterized protein</fullName>
    </submittedName>
</protein>
<reference evidence="1" key="1">
    <citation type="submission" date="2016-08" db="EMBL/GenBank/DDBJ databases">
        <authorList>
            <person name="Ngugi D.K."/>
            <person name="Miyake S."/>
            <person name="Stingl U."/>
        </authorList>
    </citation>
    <scope>NUCLEOTIDE SEQUENCE</scope>
    <source>
        <strain evidence="1">SCG-D08WGA-EpuloA1</strain>
    </source>
</reference>
<proteinExistence type="predicted"/>
<evidence type="ECO:0000313" key="2">
    <source>
        <dbReference type="Proteomes" id="UP000188637"/>
    </source>
</evidence>
<evidence type="ECO:0000313" key="1">
    <source>
        <dbReference type="EMBL" id="ONI39027.1"/>
    </source>
</evidence>
<gene>
    <name evidence="1" type="ORF">AN640_00445</name>
</gene>
<comment type="caution">
    <text evidence="1">The sequence shown here is derived from an EMBL/GenBank/DDBJ whole genome shotgun (WGS) entry which is preliminary data.</text>
</comment>
<sequence>MKKNLLICYNICLIAIFLFYVTCCWINWPVDLILKINPSLIKVGSILPIISLMLFGYQTFVHRSLLWYLSSINMASLSIVMLGVNYVLTNLLSSISQFKWYMMTLFVMYFVLMTIGIVCKKNILCAHKEQHN</sequence>
<organism evidence="1 2">
    <name type="scientific">Candidatus Epulonipiscium fishelsonii</name>
    <dbReference type="NCBI Taxonomy" id="77094"/>
    <lineage>
        <taxon>Bacteria</taxon>
        <taxon>Bacillati</taxon>
        <taxon>Bacillota</taxon>
        <taxon>Clostridia</taxon>
        <taxon>Lachnospirales</taxon>
        <taxon>Lachnospiraceae</taxon>
        <taxon>Candidatus Epulonipiscium</taxon>
    </lineage>
</organism>
<keyword evidence="2" id="KW-1185">Reference proteome</keyword>
<accession>A0ACC8XA54</accession>
<dbReference type="EMBL" id="LJHD01000273">
    <property type="protein sequence ID" value="ONI39027.1"/>
    <property type="molecule type" value="Genomic_DNA"/>
</dbReference>
<dbReference type="Proteomes" id="UP000188637">
    <property type="component" value="Unassembled WGS sequence"/>
</dbReference>
<name>A0ACC8XA54_9FIRM</name>